<proteinExistence type="inferred from homology"/>
<dbReference type="PANTHER" id="PTHR30408:SF12">
    <property type="entry name" value="TYPE I RESTRICTION ENZYME MJAVIII SPECIFICITY SUBUNIT"/>
    <property type="match status" value="1"/>
</dbReference>
<evidence type="ECO:0000313" key="5">
    <source>
        <dbReference type="EMBL" id="MDE8651484.1"/>
    </source>
</evidence>
<sequence length="654" mass="70494">MSFPAYPDYKDSGITWLDEVPSHWIVAPVKAVATFNDEVLSEATDPELEIDYIEISDVDEVVGIKGTTTLAFGNAPSRARRIVRAGDILVSTVRTYLRAIAPLPQDLDGAIASTGFCVIRGQCADSGFLGYAIRSEAFVAEVISRSVGVSYPAINASDLVAIHISIPSLAEQAAIAAFLDRETAKIDALVAEQERLIALLREKRQAVISHAVTKGLNPGAPMKDSGIEWLGEIPAHWELQPLKQLADPDTSITYGIVQAGPDIPDGIPYIRTSDMSGEELPEAGYLRTSPEIDASYARSKVAAGDLVIAIRATIGKPLIVPEYLAGANLTQGTAKFSPGPAILNRFAQFILGSEGSSTEFQRIAKGATFKEITLDMLRRYKIPVPPIEEQQAICQWLKGPQATFNELISVAEQTKALLQERRAALISAAVTGKIDVRAQAPQNNVVSIDSPRPSNLPPLRTVVGAYAIRELGTMGRMAVMKAGYLAEGHTGFNDLNGRYERFAAGPYDSGLISAMERGAGEICAIVTNEPKDEGKPVTYDVPKGYQPPFDALSALVGEDRAKSFLAMLSSLKGIGRDGVEAVATLYAVWNDLLAAGKAADEDAICNAVLNDWHPEKAKKFKRADLDHWLAWMCRNNLVPDGTAPRTDHQGDLFA</sequence>
<dbReference type="CDD" id="cd17256">
    <property type="entry name" value="RMtype1_S_EcoJA65PI-TRD1-CR1_like"/>
    <property type="match status" value="1"/>
</dbReference>
<dbReference type="PANTHER" id="PTHR30408">
    <property type="entry name" value="TYPE-1 RESTRICTION ENZYME ECOKI SPECIFICITY PROTEIN"/>
    <property type="match status" value="1"/>
</dbReference>
<dbReference type="EMBL" id="JARESE010000019">
    <property type="protein sequence ID" value="MDE8651484.1"/>
    <property type="molecule type" value="Genomic_DNA"/>
</dbReference>
<dbReference type="Proteomes" id="UP001216253">
    <property type="component" value="Unassembled WGS sequence"/>
</dbReference>
<dbReference type="SUPFAM" id="SSF116734">
    <property type="entry name" value="DNA methylase specificity domain"/>
    <property type="match status" value="2"/>
</dbReference>
<feature type="domain" description="Type I restriction modification DNA specificity" evidence="4">
    <location>
        <begin position="109"/>
        <end position="187"/>
    </location>
</feature>
<dbReference type="GO" id="GO:0016787">
    <property type="term" value="F:hydrolase activity"/>
    <property type="evidence" value="ECO:0007669"/>
    <property type="project" value="UniProtKB-KW"/>
</dbReference>
<gene>
    <name evidence="5" type="ORF">PYV00_07100</name>
</gene>
<dbReference type="InterPro" id="IPR044946">
    <property type="entry name" value="Restrct_endonuc_typeI_TRD_sf"/>
</dbReference>
<evidence type="ECO:0000313" key="6">
    <source>
        <dbReference type="Proteomes" id="UP001216253"/>
    </source>
</evidence>
<evidence type="ECO:0000256" key="1">
    <source>
        <dbReference type="ARBA" id="ARBA00010923"/>
    </source>
</evidence>
<keyword evidence="3" id="KW-0238">DNA-binding</keyword>
<name>A0ABT5WN55_9SPHN</name>
<dbReference type="InterPro" id="IPR000055">
    <property type="entry name" value="Restrct_endonuc_typeI_TRD"/>
</dbReference>
<keyword evidence="5" id="KW-0378">Hydrolase</keyword>
<comment type="similarity">
    <text evidence="1">Belongs to the type-I restriction system S methylase family.</text>
</comment>
<dbReference type="Pfam" id="PF01420">
    <property type="entry name" value="Methylase_S"/>
    <property type="match status" value="2"/>
</dbReference>
<dbReference type="InterPro" id="IPR052021">
    <property type="entry name" value="Type-I_RS_S_subunit"/>
</dbReference>
<keyword evidence="2" id="KW-0680">Restriction system</keyword>
<keyword evidence="5" id="KW-0540">Nuclease</keyword>
<organism evidence="5 6">
    <name type="scientific">Novosphingobium album</name>
    <name type="common">ex Liu et al. 2023</name>
    <dbReference type="NCBI Taxonomy" id="3031130"/>
    <lineage>
        <taxon>Bacteria</taxon>
        <taxon>Pseudomonadati</taxon>
        <taxon>Pseudomonadota</taxon>
        <taxon>Alphaproteobacteria</taxon>
        <taxon>Sphingomonadales</taxon>
        <taxon>Sphingomonadaceae</taxon>
        <taxon>Novosphingobium</taxon>
    </lineage>
</organism>
<dbReference type="EC" id="3.1.21.-" evidence="5"/>
<evidence type="ECO:0000256" key="3">
    <source>
        <dbReference type="ARBA" id="ARBA00023125"/>
    </source>
</evidence>
<dbReference type="Gene3D" id="3.90.220.20">
    <property type="entry name" value="DNA methylase specificity domains"/>
    <property type="match status" value="2"/>
</dbReference>
<reference evidence="5 6" key="1">
    <citation type="submission" date="2023-03" db="EMBL/GenBank/DDBJ databases">
        <title>NovoSphingobium album sp. nov. isolated from polycyclic aromatic hydrocarbons- and heavy-metal polluted soil.</title>
        <authorList>
            <person name="Liu Z."/>
            <person name="Wang K."/>
        </authorList>
    </citation>
    <scope>NUCLEOTIDE SEQUENCE [LARGE SCALE GENOMIC DNA]</scope>
    <source>
        <strain evidence="5 6">H3SJ31-1</strain>
    </source>
</reference>
<dbReference type="GO" id="GO:0004519">
    <property type="term" value="F:endonuclease activity"/>
    <property type="evidence" value="ECO:0007669"/>
    <property type="project" value="UniProtKB-KW"/>
</dbReference>
<protein>
    <submittedName>
        <fullName evidence="5">Restriction endonuclease subunit S</fullName>
        <ecNumber evidence="5">3.1.21.-</ecNumber>
    </submittedName>
</protein>
<keyword evidence="5" id="KW-0255">Endonuclease</keyword>
<dbReference type="RefSeq" id="WP_275227582.1">
    <property type="nucleotide sequence ID" value="NZ_JARESE010000019.1"/>
</dbReference>
<comment type="caution">
    <text evidence="5">The sequence shown here is derived from an EMBL/GenBank/DDBJ whole genome shotgun (WGS) entry which is preliminary data.</text>
</comment>
<keyword evidence="6" id="KW-1185">Reference proteome</keyword>
<feature type="domain" description="Type I restriction modification DNA specificity" evidence="4">
    <location>
        <begin position="266"/>
        <end position="398"/>
    </location>
</feature>
<evidence type="ECO:0000259" key="4">
    <source>
        <dbReference type="Pfam" id="PF01420"/>
    </source>
</evidence>
<accession>A0ABT5WN55</accession>
<evidence type="ECO:0000256" key="2">
    <source>
        <dbReference type="ARBA" id="ARBA00022747"/>
    </source>
</evidence>